<feature type="domain" description="RecF/RecN/SMC N-terminal" evidence="4">
    <location>
        <begin position="2"/>
        <end position="133"/>
    </location>
</feature>
<dbReference type="GO" id="GO:0016887">
    <property type="term" value="F:ATP hydrolysis activity"/>
    <property type="evidence" value="ECO:0007669"/>
    <property type="project" value="InterPro"/>
</dbReference>
<dbReference type="AlphaFoldDB" id="A0AA35TJF2"/>
<evidence type="ECO:0000256" key="2">
    <source>
        <dbReference type="ARBA" id="ARBA00023306"/>
    </source>
</evidence>
<feature type="coiled-coil region" evidence="3">
    <location>
        <begin position="172"/>
        <end position="216"/>
    </location>
</feature>
<reference evidence="5" key="1">
    <citation type="submission" date="2023-03" db="EMBL/GenBank/DDBJ databases">
        <authorList>
            <person name="Steffen K."/>
            <person name="Cardenas P."/>
        </authorList>
    </citation>
    <scope>NUCLEOTIDE SEQUENCE</scope>
</reference>
<dbReference type="Proteomes" id="UP001174909">
    <property type="component" value="Unassembled WGS sequence"/>
</dbReference>
<dbReference type="InterPro" id="IPR027417">
    <property type="entry name" value="P-loop_NTPase"/>
</dbReference>
<evidence type="ECO:0000256" key="3">
    <source>
        <dbReference type="SAM" id="Coils"/>
    </source>
</evidence>
<evidence type="ECO:0000256" key="1">
    <source>
        <dbReference type="ARBA" id="ARBA00018690"/>
    </source>
</evidence>
<evidence type="ECO:0000259" key="4">
    <source>
        <dbReference type="Pfam" id="PF02463"/>
    </source>
</evidence>
<dbReference type="Pfam" id="PF02463">
    <property type="entry name" value="SMC_N"/>
    <property type="match status" value="1"/>
</dbReference>
<dbReference type="InterPro" id="IPR003395">
    <property type="entry name" value="RecF/RecN/SMC_N"/>
</dbReference>
<dbReference type="PANTHER" id="PTHR43977">
    <property type="entry name" value="STRUCTURAL MAINTENANCE OF CHROMOSOMES PROTEIN 3"/>
    <property type="match status" value="1"/>
</dbReference>
<keyword evidence="6" id="KW-1185">Reference proteome</keyword>
<comment type="caution">
    <text evidence="5">The sequence shown here is derived from an EMBL/GenBank/DDBJ whole genome shotgun (WGS) entry which is preliminary data.</text>
</comment>
<organism evidence="5 6">
    <name type="scientific">Geodia barretti</name>
    <name type="common">Barrett's horny sponge</name>
    <dbReference type="NCBI Taxonomy" id="519541"/>
    <lineage>
        <taxon>Eukaryota</taxon>
        <taxon>Metazoa</taxon>
        <taxon>Porifera</taxon>
        <taxon>Demospongiae</taxon>
        <taxon>Heteroscleromorpha</taxon>
        <taxon>Tetractinellida</taxon>
        <taxon>Astrophorina</taxon>
        <taxon>Geodiidae</taxon>
        <taxon>Geodia</taxon>
    </lineage>
</organism>
<keyword evidence="3" id="KW-0175">Coiled coil</keyword>
<gene>
    <name evidence="5" type="ORF">GBAR_LOCUS27083</name>
</gene>
<evidence type="ECO:0000313" key="5">
    <source>
        <dbReference type="EMBL" id="CAI8049213.1"/>
    </source>
</evidence>
<accession>A0AA35TJF2</accession>
<dbReference type="CDD" id="cd03272">
    <property type="entry name" value="ABC_SMC3_euk"/>
    <property type="match status" value="1"/>
</dbReference>
<dbReference type="FunFam" id="3.40.50.300:FF:000424">
    <property type="entry name" value="Structural maintenance of chromosomes 3"/>
    <property type="match status" value="1"/>
</dbReference>
<sequence>MHIKQVILHGFRSYRDQTVIEPFSPKNNVVVGRNGSGKSNFFYAIQFVLSDEFSHMRPEERQQLLHEGTGPRVVSAYVEIIFDNSDNRIPIDREEVSVRRVIGAKKDSYYLDKKHVTKSDVMNLLESAGFSRSNPYYIVKQGKINQLALAPDSQRLKLLREVAGTRVYDERKEESKTILKDTEAKREKIEEMLGYIEERLATLEEEKEELRAYQNLDKMRRSLEYTIHDKELRDTRSKLEQVRTHDTLQF</sequence>
<proteinExistence type="predicted"/>
<keyword evidence="2" id="KW-0131">Cell cycle</keyword>
<dbReference type="SUPFAM" id="SSF52540">
    <property type="entry name" value="P-loop containing nucleoside triphosphate hydrolases"/>
    <property type="match status" value="1"/>
</dbReference>
<dbReference type="GO" id="GO:0005524">
    <property type="term" value="F:ATP binding"/>
    <property type="evidence" value="ECO:0007669"/>
    <property type="project" value="InterPro"/>
</dbReference>
<dbReference type="EMBL" id="CASHTH010003779">
    <property type="protein sequence ID" value="CAI8049213.1"/>
    <property type="molecule type" value="Genomic_DNA"/>
</dbReference>
<evidence type="ECO:0000313" key="6">
    <source>
        <dbReference type="Proteomes" id="UP001174909"/>
    </source>
</evidence>
<name>A0AA35TJF2_GEOBA</name>
<dbReference type="Gene3D" id="3.40.50.300">
    <property type="entry name" value="P-loop containing nucleotide triphosphate hydrolases"/>
    <property type="match status" value="1"/>
</dbReference>
<dbReference type="InterPro" id="IPR041741">
    <property type="entry name" value="SMC3_ABC_euk"/>
</dbReference>
<protein>
    <recommendedName>
        <fullName evidence="1">Structural maintenance of chromosomes protein 3</fullName>
    </recommendedName>
</protein>